<comment type="cofactor">
    <cofactor evidence="1">
        <name>Mg(2+)</name>
        <dbReference type="ChEBI" id="CHEBI:18420"/>
    </cofactor>
</comment>
<keyword evidence="9 10" id="KW-0131">Cell cycle</keyword>
<reference evidence="13" key="2">
    <citation type="submission" date="2021-04" db="EMBL/GenBank/DDBJ databases">
        <authorList>
            <person name="Gilroy R."/>
        </authorList>
    </citation>
    <scope>NUCLEOTIDE SEQUENCE</scope>
    <source>
        <strain evidence="13">CHK186-16707</strain>
    </source>
</reference>
<dbReference type="GO" id="GO:0005525">
    <property type="term" value="F:GTP binding"/>
    <property type="evidence" value="ECO:0007669"/>
    <property type="project" value="UniProtKB-UniRule"/>
</dbReference>
<keyword evidence="4" id="KW-0479">Metal-binding</keyword>
<protein>
    <recommendedName>
        <fullName evidence="10">Probable GTP-binding protein EngB</fullName>
    </recommendedName>
</protein>
<dbReference type="Gene3D" id="3.40.50.300">
    <property type="entry name" value="P-loop containing nucleotide triphosphate hydrolases"/>
    <property type="match status" value="1"/>
</dbReference>
<dbReference type="AlphaFoldDB" id="A0A9D2KNF0"/>
<evidence type="ECO:0000256" key="6">
    <source>
        <dbReference type="ARBA" id="ARBA00022842"/>
    </source>
</evidence>
<dbReference type="HAMAP" id="MF_00321">
    <property type="entry name" value="GTPase_EngB"/>
    <property type="match status" value="1"/>
</dbReference>
<name>A0A9D2KNF0_9BACT</name>
<dbReference type="InterPro" id="IPR006073">
    <property type="entry name" value="GTP-bd"/>
</dbReference>
<dbReference type="PANTHER" id="PTHR11649">
    <property type="entry name" value="MSS1/TRME-RELATED GTP-BINDING PROTEIN"/>
    <property type="match status" value="1"/>
</dbReference>
<comment type="caution">
    <text evidence="13">The sequence shown here is derived from an EMBL/GenBank/DDBJ whole genome shotgun (WGS) entry which is preliminary data.</text>
</comment>
<dbReference type="EMBL" id="DXAN01000032">
    <property type="protein sequence ID" value="HJA09528.1"/>
    <property type="molecule type" value="Genomic_DNA"/>
</dbReference>
<dbReference type="SUPFAM" id="SSF52540">
    <property type="entry name" value="P-loop containing nucleoside triphosphate hydrolases"/>
    <property type="match status" value="1"/>
</dbReference>
<reference evidence="13" key="1">
    <citation type="journal article" date="2021" name="PeerJ">
        <title>Extensive microbial diversity within the chicken gut microbiome revealed by metagenomics and culture.</title>
        <authorList>
            <person name="Gilroy R."/>
            <person name="Ravi A."/>
            <person name="Getino M."/>
            <person name="Pursley I."/>
            <person name="Horton D.L."/>
            <person name="Alikhan N.F."/>
            <person name="Baker D."/>
            <person name="Gharbi K."/>
            <person name="Hall N."/>
            <person name="Watson M."/>
            <person name="Adriaenssens E.M."/>
            <person name="Foster-Nyarko E."/>
            <person name="Jarju S."/>
            <person name="Secka A."/>
            <person name="Antonio M."/>
            <person name="Oren A."/>
            <person name="Chaudhuri R.R."/>
            <person name="La Ragione R."/>
            <person name="Hildebrand F."/>
            <person name="Pallen M.J."/>
        </authorList>
    </citation>
    <scope>NUCLEOTIDE SEQUENCE</scope>
    <source>
        <strain evidence="13">CHK186-16707</strain>
    </source>
</reference>
<feature type="region of interest" description="Disordered" evidence="11">
    <location>
        <begin position="1"/>
        <end position="38"/>
    </location>
</feature>
<evidence type="ECO:0000256" key="9">
    <source>
        <dbReference type="ARBA" id="ARBA00023306"/>
    </source>
</evidence>
<keyword evidence="6" id="KW-0460">Magnesium</keyword>
<evidence type="ECO:0000256" key="7">
    <source>
        <dbReference type="ARBA" id="ARBA00023134"/>
    </source>
</evidence>
<evidence type="ECO:0000256" key="8">
    <source>
        <dbReference type="ARBA" id="ARBA00023210"/>
    </source>
</evidence>
<evidence type="ECO:0000256" key="10">
    <source>
        <dbReference type="HAMAP-Rule" id="MF_00321"/>
    </source>
</evidence>
<keyword evidence="3 10" id="KW-0132">Cell division</keyword>
<gene>
    <name evidence="13" type="primary">yihA</name>
    <name evidence="10" type="synonym">engB</name>
    <name evidence="13" type="ORF">H9962_10145</name>
</gene>
<evidence type="ECO:0000256" key="3">
    <source>
        <dbReference type="ARBA" id="ARBA00022618"/>
    </source>
</evidence>
<dbReference type="Pfam" id="PF01926">
    <property type="entry name" value="MMR_HSR1"/>
    <property type="match status" value="1"/>
</dbReference>
<evidence type="ECO:0000259" key="12">
    <source>
        <dbReference type="PROSITE" id="PS51706"/>
    </source>
</evidence>
<dbReference type="GO" id="GO:0005829">
    <property type="term" value="C:cytosol"/>
    <property type="evidence" value="ECO:0007669"/>
    <property type="project" value="TreeGrafter"/>
</dbReference>
<evidence type="ECO:0000313" key="14">
    <source>
        <dbReference type="Proteomes" id="UP000824225"/>
    </source>
</evidence>
<keyword evidence="8 10" id="KW-0717">Septation</keyword>
<keyword evidence="5 10" id="KW-0547">Nucleotide-binding</keyword>
<evidence type="ECO:0000256" key="2">
    <source>
        <dbReference type="ARBA" id="ARBA00009638"/>
    </source>
</evidence>
<accession>A0A9D2KNF0</accession>
<dbReference type="Proteomes" id="UP000824225">
    <property type="component" value="Unassembled WGS sequence"/>
</dbReference>
<dbReference type="InterPro" id="IPR027417">
    <property type="entry name" value="P-loop_NTPase"/>
</dbReference>
<dbReference type="NCBIfam" id="TIGR03598">
    <property type="entry name" value="GTPase_YsxC"/>
    <property type="match status" value="1"/>
</dbReference>
<dbReference type="PROSITE" id="PS51706">
    <property type="entry name" value="G_ENGB"/>
    <property type="match status" value="1"/>
</dbReference>
<comment type="function">
    <text evidence="10">Necessary for normal cell division and for the maintenance of normal septation.</text>
</comment>
<dbReference type="InterPro" id="IPR030393">
    <property type="entry name" value="G_ENGB_dom"/>
</dbReference>
<comment type="similarity">
    <text evidence="2 10">Belongs to the TRAFAC class TrmE-Era-EngA-EngB-Septin-like GTPase superfamily. EngB GTPase family.</text>
</comment>
<evidence type="ECO:0000256" key="11">
    <source>
        <dbReference type="SAM" id="MobiDB-lite"/>
    </source>
</evidence>
<dbReference type="InterPro" id="IPR019987">
    <property type="entry name" value="GTP-bd_ribosome_bio_YsxC"/>
</dbReference>
<evidence type="ECO:0000256" key="4">
    <source>
        <dbReference type="ARBA" id="ARBA00022723"/>
    </source>
</evidence>
<proteinExistence type="inferred from homology"/>
<evidence type="ECO:0000256" key="5">
    <source>
        <dbReference type="ARBA" id="ARBA00022741"/>
    </source>
</evidence>
<evidence type="ECO:0000313" key="13">
    <source>
        <dbReference type="EMBL" id="HJA09528.1"/>
    </source>
</evidence>
<organism evidence="13 14">
    <name type="scientific">Candidatus Mailhella merdigallinarum</name>
    <dbReference type="NCBI Taxonomy" id="2838658"/>
    <lineage>
        <taxon>Bacteria</taxon>
        <taxon>Pseudomonadati</taxon>
        <taxon>Thermodesulfobacteriota</taxon>
        <taxon>Desulfovibrionia</taxon>
        <taxon>Desulfovibrionales</taxon>
        <taxon>Desulfovibrionaceae</taxon>
        <taxon>Mailhella</taxon>
    </lineage>
</organism>
<keyword evidence="7 10" id="KW-0342">GTP-binding</keyword>
<dbReference type="GO" id="GO:0046872">
    <property type="term" value="F:metal ion binding"/>
    <property type="evidence" value="ECO:0007669"/>
    <property type="project" value="UniProtKB-KW"/>
</dbReference>
<dbReference type="CDD" id="cd01876">
    <property type="entry name" value="YihA_EngB"/>
    <property type="match status" value="1"/>
</dbReference>
<evidence type="ECO:0000256" key="1">
    <source>
        <dbReference type="ARBA" id="ARBA00001946"/>
    </source>
</evidence>
<feature type="domain" description="EngB-type G" evidence="12">
    <location>
        <begin position="60"/>
        <end position="231"/>
    </location>
</feature>
<dbReference type="GO" id="GO:0000917">
    <property type="term" value="P:division septum assembly"/>
    <property type="evidence" value="ECO:0007669"/>
    <property type="project" value="UniProtKB-KW"/>
</dbReference>
<dbReference type="PANTHER" id="PTHR11649:SF13">
    <property type="entry name" value="ENGB-TYPE G DOMAIN-CONTAINING PROTEIN"/>
    <property type="match status" value="1"/>
</dbReference>
<sequence length="247" mass="26585">MNSPSDRTSPPVASADDAASFGRAPSSECAPSLEKTPPAPTLELAATLFTLEQLRAAVPDAVQLALAGRSNVGKSSLINALARRRQLAKISATPGKTRSVNLFRALPDGFYLTDLPGYGYARRGKEERRAWGTLIETYLRETKRLRAVVLLLDCRLPPQAADRAMVDFARVHRLSLLPVLTKADKCNQRERSARQKEWAPMLGGASALPVSARTGLGLPALWALLREAACSAPPEMPSPEPPSPAAR</sequence>